<feature type="modified residue" description="Phosphohistidine" evidence="12">
    <location>
        <position position="46"/>
    </location>
</feature>
<keyword evidence="8" id="KW-0418">Kinase</keyword>
<proteinExistence type="predicted"/>
<dbReference type="SUPFAM" id="SSF47384">
    <property type="entry name" value="Homodimeric domain of signal transducing histidine kinase"/>
    <property type="match status" value="1"/>
</dbReference>
<sequence length="604" mass="66053">MEDDDLLQGFFEESAELLAEFEECLLQLETNPDDQELLNRSFRAIHTIKGNSAMLGFDRIAAVAHNVEDLLGRLRKREIPLTRPAADLLLRSADVIKRLFAAAKGEPVDETEGEELRLALHAFLTHREDSRIAIPAVPEASSQGILADGEVPKIGELLLEAQAITTTQLEEALRKHKKVGEILVEDRAASPLHVARALGQQVELQHKQDSSTIRVSTDKVDKLINLVGELVITQSIINQTVAAFGPGRATLLEGAVGQMDRNLRELQERVMAVRMLPVGTVFRRFPRVVRDLAKECGKAVTLQIKGEETELDKTVIERISDPMTHLIRNAVDHGIEPPDRRLAQGKPAEGRILLDAYHQGGSIFIEVADDGRGLDKSKILRKAVEQGLIGEDESLSDDQVHRLIFRPGFSTAEQVTDVSGRGVGMDVVVRNIEGLGGSIAITTEVGRGTRFTITLPLTLAIMDGLSIQLGDEVYIIPLVSITESIRPKPVDLSSVVGCGEVVSVRGQALPIIRLYELFDVISKVTDPTHGLLVIVEREGRRVALLVDELLGQQQVVIKSLETNYRKVPGVSGATIMGDGRIAMILDIPGLIRLASGRETLRIAA</sequence>
<dbReference type="InterPro" id="IPR037006">
    <property type="entry name" value="CheA-like_homodim_sf"/>
</dbReference>
<evidence type="ECO:0000256" key="2">
    <source>
        <dbReference type="ARBA" id="ARBA00012438"/>
    </source>
</evidence>
<protein>
    <recommendedName>
        <fullName evidence="3">Chemotaxis protein CheA</fullName>
        <ecNumber evidence="2">2.7.13.3</ecNumber>
    </recommendedName>
</protein>
<dbReference type="Gene3D" id="3.30.565.10">
    <property type="entry name" value="Histidine kinase-like ATPase, C-terminal domain"/>
    <property type="match status" value="1"/>
</dbReference>
<dbReference type="EMBL" id="FP565575">
    <property type="protein sequence ID" value="CBE68884.1"/>
    <property type="molecule type" value="Genomic_DNA"/>
</dbReference>
<dbReference type="PANTHER" id="PTHR43395:SF10">
    <property type="entry name" value="CHEMOTAXIS PROTEIN CHEA"/>
    <property type="match status" value="1"/>
</dbReference>
<dbReference type="InterPro" id="IPR036097">
    <property type="entry name" value="HisK_dim/P_sf"/>
</dbReference>
<evidence type="ECO:0000256" key="9">
    <source>
        <dbReference type="ARBA" id="ARBA00022840"/>
    </source>
</evidence>
<dbReference type="SMART" id="SM00387">
    <property type="entry name" value="HATPase_c"/>
    <property type="match status" value="1"/>
</dbReference>
<dbReference type="PATRIC" id="fig|671143.5.peg.1620"/>
<evidence type="ECO:0000256" key="11">
    <source>
        <dbReference type="ARBA" id="ARBA00035100"/>
    </source>
</evidence>
<dbReference type="SUPFAM" id="SSF47226">
    <property type="entry name" value="Histidine-containing phosphotransfer domain, HPT domain"/>
    <property type="match status" value="1"/>
</dbReference>
<comment type="catalytic activity">
    <reaction evidence="1">
        <text>ATP + protein L-histidine = ADP + protein N-phospho-L-histidine.</text>
        <dbReference type="EC" id="2.7.13.3"/>
    </reaction>
</comment>
<dbReference type="InterPro" id="IPR037257">
    <property type="entry name" value="T2SS_E_N_sf"/>
</dbReference>
<evidence type="ECO:0000256" key="7">
    <source>
        <dbReference type="ARBA" id="ARBA00022741"/>
    </source>
</evidence>
<feature type="domain" description="CheW-like" evidence="14">
    <location>
        <begin position="461"/>
        <end position="596"/>
    </location>
</feature>
<evidence type="ECO:0000256" key="1">
    <source>
        <dbReference type="ARBA" id="ARBA00000085"/>
    </source>
</evidence>
<dbReference type="InterPro" id="IPR008207">
    <property type="entry name" value="Sig_transdc_His_kin_Hpt_dom"/>
</dbReference>
<dbReference type="Pfam" id="PF02518">
    <property type="entry name" value="HATPase_c"/>
    <property type="match status" value="1"/>
</dbReference>
<keyword evidence="4" id="KW-0145">Chemotaxis</keyword>
<comment type="function">
    <text evidence="11">Involved in the transmission of sensory signals from the chemoreceptors to the flagellar motors. CheA is autophosphorylated; it can transfer its phosphate group to either CheB or CheY.</text>
</comment>
<dbReference type="CDD" id="cd00088">
    <property type="entry name" value="HPT"/>
    <property type="match status" value="1"/>
</dbReference>
<dbReference type="CDD" id="cd16916">
    <property type="entry name" value="HATPase_CheA-like"/>
    <property type="match status" value="1"/>
</dbReference>
<dbReference type="SMART" id="SM00073">
    <property type="entry name" value="HPT"/>
    <property type="match status" value="1"/>
</dbReference>
<dbReference type="SMART" id="SM01231">
    <property type="entry name" value="H-kinase_dim"/>
    <property type="match status" value="1"/>
</dbReference>
<evidence type="ECO:0000259" key="15">
    <source>
        <dbReference type="PROSITE" id="PS50894"/>
    </source>
</evidence>
<evidence type="ECO:0000256" key="8">
    <source>
        <dbReference type="ARBA" id="ARBA00022777"/>
    </source>
</evidence>
<dbReference type="AlphaFoldDB" id="D5MGK3"/>
<dbReference type="Proteomes" id="UP000006898">
    <property type="component" value="Chromosome"/>
</dbReference>
<dbReference type="InterPro" id="IPR036890">
    <property type="entry name" value="HATPase_C_sf"/>
</dbReference>
<evidence type="ECO:0000256" key="10">
    <source>
        <dbReference type="ARBA" id="ARBA00023012"/>
    </source>
</evidence>
<evidence type="ECO:0000256" key="4">
    <source>
        <dbReference type="ARBA" id="ARBA00022500"/>
    </source>
</evidence>
<dbReference type="FunFam" id="3.30.565.10:FF:000016">
    <property type="entry name" value="Chemotaxis protein CheA, putative"/>
    <property type="match status" value="1"/>
</dbReference>
<reference evidence="16 17" key="1">
    <citation type="journal article" date="2010" name="Nature">
        <title>Nitrite-driven anaerobic methane oxidation by oxygenic bacteria.</title>
        <authorList>
            <person name="Ettwig K.F."/>
            <person name="Butler M.K."/>
            <person name="Le Paslier D."/>
            <person name="Pelletier E."/>
            <person name="Mangenot S."/>
            <person name="Kuypers M.M.M."/>
            <person name="Schreiber F."/>
            <person name="Dutilh B.E."/>
            <person name="Zedelius J."/>
            <person name="de Beer D."/>
            <person name="Gloerich J."/>
            <person name="Wessels H.J.C.T."/>
            <person name="van Allen T."/>
            <person name="Luesken F."/>
            <person name="Wu M."/>
            <person name="van de Pas-Schoonen K.T."/>
            <person name="Op den Camp H.J.M."/>
            <person name="Janssen-Megens E.M."/>
            <person name="Francoijs K-J."/>
            <person name="Stunnenberg H."/>
            <person name="Weissenbach J."/>
            <person name="Jetten M.S.M."/>
            <person name="Strous M."/>
        </authorList>
    </citation>
    <scope>NUCLEOTIDE SEQUENCE [LARGE SCALE GENOMIC DNA]</scope>
</reference>
<dbReference type="eggNOG" id="COG2198">
    <property type="taxonomic scope" value="Bacteria"/>
</dbReference>
<dbReference type="PROSITE" id="PS50894">
    <property type="entry name" value="HPT"/>
    <property type="match status" value="1"/>
</dbReference>
<dbReference type="PANTHER" id="PTHR43395">
    <property type="entry name" value="SENSOR HISTIDINE KINASE CHEA"/>
    <property type="match status" value="1"/>
</dbReference>
<dbReference type="PRINTS" id="PR00344">
    <property type="entry name" value="BCTRLSENSOR"/>
</dbReference>
<dbReference type="STRING" id="671143.DAMO_1826"/>
<evidence type="ECO:0000259" key="14">
    <source>
        <dbReference type="PROSITE" id="PS50851"/>
    </source>
</evidence>
<dbReference type="GO" id="GO:0000155">
    <property type="term" value="F:phosphorelay sensor kinase activity"/>
    <property type="evidence" value="ECO:0007669"/>
    <property type="project" value="InterPro"/>
</dbReference>
<dbReference type="InterPro" id="IPR051315">
    <property type="entry name" value="Bact_Chemotaxis_CheA"/>
</dbReference>
<dbReference type="InterPro" id="IPR002545">
    <property type="entry name" value="CheW-lke_dom"/>
</dbReference>
<dbReference type="Pfam" id="PF01627">
    <property type="entry name" value="Hpt"/>
    <property type="match status" value="1"/>
</dbReference>
<dbReference type="Gene3D" id="2.30.30.40">
    <property type="entry name" value="SH3 Domains"/>
    <property type="match status" value="1"/>
</dbReference>
<keyword evidence="6 16" id="KW-0808">Transferase</keyword>
<keyword evidence="5 12" id="KW-0597">Phosphoprotein</keyword>
<dbReference type="Pfam" id="PF02895">
    <property type="entry name" value="H-kinase_dim"/>
    <property type="match status" value="1"/>
</dbReference>
<dbReference type="InterPro" id="IPR036641">
    <property type="entry name" value="HPT_dom_sf"/>
</dbReference>
<dbReference type="GO" id="GO:0005737">
    <property type="term" value="C:cytoplasm"/>
    <property type="evidence" value="ECO:0007669"/>
    <property type="project" value="InterPro"/>
</dbReference>
<evidence type="ECO:0000256" key="3">
    <source>
        <dbReference type="ARBA" id="ARBA00021495"/>
    </source>
</evidence>
<dbReference type="InterPro" id="IPR036061">
    <property type="entry name" value="CheW-like_dom_sf"/>
</dbReference>
<feature type="domain" description="HPt" evidence="15">
    <location>
        <begin position="1"/>
        <end position="103"/>
    </location>
</feature>
<evidence type="ECO:0000313" key="16">
    <source>
        <dbReference type="EMBL" id="CBE68884.1"/>
    </source>
</evidence>
<dbReference type="HOGENOM" id="CLU_000650_3_6_0"/>
<dbReference type="InterPro" id="IPR005467">
    <property type="entry name" value="His_kinase_dom"/>
</dbReference>
<dbReference type="eggNOG" id="COG0643">
    <property type="taxonomic scope" value="Bacteria"/>
</dbReference>
<dbReference type="SMART" id="SM00260">
    <property type="entry name" value="CheW"/>
    <property type="match status" value="1"/>
</dbReference>
<dbReference type="PROSITE" id="PS50851">
    <property type="entry name" value="CHEW"/>
    <property type="match status" value="1"/>
</dbReference>
<feature type="domain" description="Histidine kinase" evidence="13">
    <location>
        <begin position="183"/>
        <end position="459"/>
    </location>
</feature>
<dbReference type="FunFam" id="2.30.30.40:FF:000048">
    <property type="entry name" value="Chemotaxis protein CheA, putative"/>
    <property type="match status" value="1"/>
</dbReference>
<evidence type="ECO:0000256" key="5">
    <source>
        <dbReference type="ARBA" id="ARBA00022553"/>
    </source>
</evidence>
<keyword evidence="9" id="KW-0067">ATP-binding</keyword>
<keyword evidence="10" id="KW-0902">Two-component regulatory system</keyword>
<evidence type="ECO:0000256" key="12">
    <source>
        <dbReference type="PROSITE-ProRule" id="PRU00110"/>
    </source>
</evidence>
<dbReference type="GO" id="GO:0006935">
    <property type="term" value="P:chemotaxis"/>
    <property type="evidence" value="ECO:0007669"/>
    <property type="project" value="UniProtKB-KW"/>
</dbReference>
<name>D5MGK3_METO1</name>
<organism evidence="16 17">
    <name type="scientific">Methylomirabilis oxygeniifera</name>
    <dbReference type="NCBI Taxonomy" id="671143"/>
    <lineage>
        <taxon>Bacteria</taxon>
        <taxon>Candidatus Methylomirabilota</taxon>
        <taxon>Candidatus Methylomirabilia</taxon>
        <taxon>Candidatus Methylomirabilales</taxon>
        <taxon>Candidatus Methylomirabilaceae</taxon>
        <taxon>Candidatus Methylomirabilis</taxon>
    </lineage>
</organism>
<dbReference type="Pfam" id="PF01584">
    <property type="entry name" value="CheW"/>
    <property type="match status" value="1"/>
</dbReference>
<dbReference type="KEGG" id="mox:DAMO_1826"/>
<dbReference type="Gene3D" id="1.20.120.160">
    <property type="entry name" value="HPT domain"/>
    <property type="match status" value="1"/>
</dbReference>
<evidence type="ECO:0000256" key="6">
    <source>
        <dbReference type="ARBA" id="ARBA00022679"/>
    </source>
</evidence>
<evidence type="ECO:0000313" key="17">
    <source>
        <dbReference type="Proteomes" id="UP000006898"/>
    </source>
</evidence>
<dbReference type="CDD" id="cd00731">
    <property type="entry name" value="CheA_reg"/>
    <property type="match status" value="1"/>
</dbReference>
<gene>
    <name evidence="16" type="primary">cheA</name>
    <name evidence="16" type="ORF">DAMO_1826</name>
</gene>
<keyword evidence="7" id="KW-0547">Nucleotide-binding</keyword>
<dbReference type="GO" id="GO:0005524">
    <property type="term" value="F:ATP binding"/>
    <property type="evidence" value="ECO:0007669"/>
    <property type="project" value="UniProtKB-KW"/>
</dbReference>
<dbReference type="InterPro" id="IPR004358">
    <property type="entry name" value="Sig_transdc_His_kin-like_C"/>
</dbReference>
<dbReference type="InterPro" id="IPR003594">
    <property type="entry name" value="HATPase_dom"/>
</dbReference>
<dbReference type="Gene3D" id="1.10.287.560">
    <property type="entry name" value="Histidine kinase CheA-like, homodimeric domain"/>
    <property type="match status" value="1"/>
</dbReference>
<dbReference type="InterPro" id="IPR004105">
    <property type="entry name" value="CheA-like_dim"/>
</dbReference>
<dbReference type="EC" id="2.7.13.3" evidence="2"/>
<dbReference type="PROSITE" id="PS50109">
    <property type="entry name" value="HIS_KIN"/>
    <property type="match status" value="1"/>
</dbReference>
<dbReference type="SUPFAM" id="SSF160246">
    <property type="entry name" value="EspE N-terminal domain-like"/>
    <property type="match status" value="1"/>
</dbReference>
<evidence type="ECO:0000259" key="13">
    <source>
        <dbReference type="PROSITE" id="PS50109"/>
    </source>
</evidence>
<accession>D5MGK3</accession>
<dbReference type="SUPFAM" id="SSF50341">
    <property type="entry name" value="CheW-like"/>
    <property type="match status" value="1"/>
</dbReference>
<dbReference type="SUPFAM" id="SSF55874">
    <property type="entry name" value="ATPase domain of HSP90 chaperone/DNA topoisomerase II/histidine kinase"/>
    <property type="match status" value="1"/>
</dbReference>